<keyword evidence="2" id="KW-0677">Repeat</keyword>
<dbReference type="Ensembl" id="ENSDCDT00010018407.1">
    <property type="protein sequence ID" value="ENSDCDP00010017364.1"/>
    <property type="gene ID" value="ENSDCDG00010007951.1"/>
</dbReference>
<dbReference type="Proteomes" id="UP000694580">
    <property type="component" value="Chromosome 7"/>
</dbReference>
<dbReference type="PANTHER" id="PTHR45752">
    <property type="entry name" value="LEUCINE-RICH REPEAT-CONTAINING"/>
    <property type="match status" value="1"/>
</dbReference>
<dbReference type="SUPFAM" id="SSF52058">
    <property type="entry name" value="L domain-like"/>
    <property type="match status" value="1"/>
</dbReference>
<dbReference type="PROSITE" id="PS51450">
    <property type="entry name" value="LRR"/>
    <property type="match status" value="3"/>
</dbReference>
<evidence type="ECO:0000313" key="3">
    <source>
        <dbReference type="Ensembl" id="ENSDCDP00010017364.1"/>
    </source>
</evidence>
<organism evidence="3 4">
    <name type="scientific">Denticeps clupeoides</name>
    <name type="common">denticle herring</name>
    <dbReference type="NCBI Taxonomy" id="299321"/>
    <lineage>
        <taxon>Eukaryota</taxon>
        <taxon>Metazoa</taxon>
        <taxon>Chordata</taxon>
        <taxon>Craniata</taxon>
        <taxon>Vertebrata</taxon>
        <taxon>Euteleostomi</taxon>
        <taxon>Actinopterygii</taxon>
        <taxon>Neopterygii</taxon>
        <taxon>Teleostei</taxon>
        <taxon>Clupei</taxon>
        <taxon>Clupeiformes</taxon>
        <taxon>Denticipitoidei</taxon>
        <taxon>Denticipitidae</taxon>
        <taxon>Denticeps</taxon>
    </lineage>
</organism>
<accession>A0AAY4B8R4</accession>
<dbReference type="InterPro" id="IPR001611">
    <property type="entry name" value="Leu-rich_rpt"/>
</dbReference>
<protein>
    <submittedName>
        <fullName evidence="3">Uncharacterized protein</fullName>
    </submittedName>
</protein>
<dbReference type="InterPro" id="IPR032675">
    <property type="entry name" value="LRR_dom_sf"/>
</dbReference>
<name>A0AAY4B8R4_9TELE</name>
<evidence type="ECO:0000256" key="1">
    <source>
        <dbReference type="ARBA" id="ARBA00022614"/>
    </source>
</evidence>
<dbReference type="InterPro" id="IPR050715">
    <property type="entry name" value="LRR-SigEffector_domain"/>
</dbReference>
<dbReference type="SMART" id="SM00369">
    <property type="entry name" value="LRR_TYP"/>
    <property type="match status" value="7"/>
</dbReference>
<dbReference type="InterPro" id="IPR003591">
    <property type="entry name" value="Leu-rich_rpt_typical-subtyp"/>
</dbReference>
<reference evidence="3" key="2">
    <citation type="submission" date="2025-08" db="UniProtKB">
        <authorList>
            <consortium name="Ensembl"/>
        </authorList>
    </citation>
    <scope>IDENTIFICATION</scope>
</reference>
<dbReference type="Pfam" id="PF13855">
    <property type="entry name" value="LRR_8"/>
    <property type="match status" value="2"/>
</dbReference>
<reference evidence="3 4" key="1">
    <citation type="submission" date="2020-06" db="EMBL/GenBank/DDBJ databases">
        <authorList>
            <consortium name="Wellcome Sanger Institute Data Sharing"/>
        </authorList>
    </citation>
    <scope>NUCLEOTIDE SEQUENCE [LARGE SCALE GENOMIC DNA]</scope>
</reference>
<evidence type="ECO:0000313" key="4">
    <source>
        <dbReference type="Proteomes" id="UP000694580"/>
    </source>
</evidence>
<dbReference type="PRINTS" id="PR00019">
    <property type="entry name" value="LEURICHRPT"/>
</dbReference>
<evidence type="ECO:0000256" key="2">
    <source>
        <dbReference type="ARBA" id="ARBA00022737"/>
    </source>
</evidence>
<keyword evidence="4" id="KW-1185">Reference proteome</keyword>
<dbReference type="SMART" id="SM00364">
    <property type="entry name" value="LRR_BAC"/>
    <property type="match status" value="6"/>
</dbReference>
<proteinExistence type="predicted"/>
<reference evidence="3" key="3">
    <citation type="submission" date="2025-09" db="UniProtKB">
        <authorList>
            <consortium name="Ensembl"/>
        </authorList>
    </citation>
    <scope>IDENTIFICATION</scope>
</reference>
<dbReference type="AlphaFoldDB" id="A0AAY4B8R4"/>
<keyword evidence="1" id="KW-0433">Leucine-rich repeat</keyword>
<dbReference type="PANTHER" id="PTHR45752:SF11">
    <property type="entry name" value="VOLUME-REGULATED ANION CHANNEL SUBUNIT LRRC8D"/>
    <property type="match status" value="1"/>
</dbReference>
<dbReference type="GeneTree" id="ENSGT00940000159311"/>
<dbReference type="Gene3D" id="3.80.10.10">
    <property type="entry name" value="Ribonuclease Inhibitor"/>
    <property type="match status" value="2"/>
</dbReference>
<sequence>MTSCDAQGRRVLQLVALPRLPPALFTLGQLDVLKLELMADGARLLVLTGLRRVAGLAELRLQGCRLERLPSALLALAGLRSLDLRHNHLRTLEELLALQHLRRLRSLRLAQNRVLALPASVGVLRGLVLLDLSHNQLQSLPPALFTLRRLRRLYLDANLLETLPAEVGALALLAELDLSGNRLERLPPELFSSCVELRCLNVAHNSLCSLPPGVSGLSRLTRLDLRGNSLEELPLEVGCCAGLRGGGLLAEGWLLHSLPQAVRDFLLQPRPRSCSSTEESDTFPAFSTSQWCFLSAAESQI</sequence>